<keyword evidence="4" id="KW-0539">Nucleus</keyword>
<sequence length="508" mass="51899">MHMEPAPASVHNGDIASCVVKVEGSSELTSVAEAHVAALDHSGATAATNTLQQSGVQPLSLWPPAAQGGSAAAENGHTPHCAASALFWLCISHRRFHTLRRAPGAKVPRWSEDEETKLRALVKSGVKDWAKVAAELGTGRSPAGVDQHWQILCGALVVHAAFDGEGAGTDVTPFASEDVSSAGHPPAKPTKRTRRSSGKVARWTAEEEIRLKELIAETPDASWGDIAERLGTGRSGAGIDQHYQILMGKRKSYYVSASDRRNAADAANAAPIAVAMVDSGPDPANGDEEAQIAVARPMVESGAVAGEGLGAAAQNREEAPLCEAAAAPFAAASLHQVGVGQAYGMPLIQPAYGGQAYGTPTPVMRPVDSAFAMVPPAADTSQAYGAPVALAVMAPAAGTTAADASQAYGAPPVAQSIEATSQAYQELQSAGSWCSADQSYSTPLRQSADTGQAHTAPQSTDQGAPLTQPAERGYCMPPPELPLDGGAAGDAAGAAGIAHPPMATGQAQ</sequence>
<dbReference type="InterPro" id="IPR017930">
    <property type="entry name" value="Myb_dom"/>
</dbReference>
<feature type="region of interest" description="Disordered" evidence="5">
    <location>
        <begin position="435"/>
        <end position="508"/>
    </location>
</feature>
<dbReference type="PaxDb" id="2903-EOD09803"/>
<dbReference type="InterPro" id="IPR001005">
    <property type="entry name" value="SANT/Myb"/>
</dbReference>
<dbReference type="GeneID" id="17255923"/>
<dbReference type="GO" id="GO:0019185">
    <property type="term" value="C:snRNA-activating protein complex"/>
    <property type="evidence" value="ECO:0007669"/>
    <property type="project" value="TreeGrafter"/>
</dbReference>
<organism evidence="8 9">
    <name type="scientific">Emiliania huxleyi (strain CCMP1516)</name>
    <dbReference type="NCBI Taxonomy" id="280463"/>
    <lineage>
        <taxon>Eukaryota</taxon>
        <taxon>Haptista</taxon>
        <taxon>Haptophyta</taxon>
        <taxon>Prymnesiophyceae</taxon>
        <taxon>Isochrysidales</taxon>
        <taxon>Noelaerhabdaceae</taxon>
        <taxon>Emiliania</taxon>
    </lineage>
</organism>
<evidence type="ECO:0000259" key="7">
    <source>
        <dbReference type="PROSITE" id="PS51294"/>
    </source>
</evidence>
<dbReference type="PANTHER" id="PTHR46621">
    <property type="entry name" value="SNRNA-ACTIVATING PROTEIN COMPLEX SUBUNIT 4"/>
    <property type="match status" value="1"/>
</dbReference>
<feature type="region of interest" description="Disordered" evidence="5">
    <location>
        <begin position="177"/>
        <end position="201"/>
    </location>
</feature>
<dbReference type="PANTHER" id="PTHR46621:SF1">
    <property type="entry name" value="SNRNA-ACTIVATING PROTEIN COMPLEX SUBUNIT 4"/>
    <property type="match status" value="1"/>
</dbReference>
<keyword evidence="9" id="KW-1185">Reference proteome</keyword>
<dbReference type="InterPro" id="IPR051575">
    <property type="entry name" value="Myb-like_DNA-bd"/>
</dbReference>
<dbReference type="SUPFAM" id="SSF46689">
    <property type="entry name" value="Homeodomain-like"/>
    <property type="match status" value="2"/>
</dbReference>
<dbReference type="InterPro" id="IPR009057">
    <property type="entry name" value="Homeodomain-like_sf"/>
</dbReference>
<dbReference type="EnsemblProtists" id="EOD09803">
    <property type="protein sequence ID" value="EOD09803"/>
    <property type="gene ID" value="EMIHUDRAFT_216406"/>
</dbReference>
<dbReference type="Proteomes" id="UP000013827">
    <property type="component" value="Unassembled WGS sequence"/>
</dbReference>
<evidence type="ECO:0000256" key="1">
    <source>
        <dbReference type="ARBA" id="ARBA00023015"/>
    </source>
</evidence>
<dbReference type="Pfam" id="PF00249">
    <property type="entry name" value="Myb_DNA-binding"/>
    <property type="match status" value="2"/>
</dbReference>
<evidence type="ECO:0000256" key="2">
    <source>
        <dbReference type="ARBA" id="ARBA00023125"/>
    </source>
</evidence>
<dbReference type="GO" id="GO:0042795">
    <property type="term" value="P:snRNA transcription by RNA polymerase II"/>
    <property type="evidence" value="ECO:0007669"/>
    <property type="project" value="TreeGrafter"/>
</dbReference>
<evidence type="ECO:0000256" key="4">
    <source>
        <dbReference type="ARBA" id="ARBA00023242"/>
    </source>
</evidence>
<protein>
    <recommendedName>
        <fullName evidence="10">Myb-like domain-containing protein</fullName>
    </recommendedName>
</protein>
<feature type="domain" description="HTH myb-type" evidence="7">
    <location>
        <begin position="102"/>
        <end position="157"/>
    </location>
</feature>
<dbReference type="Gene3D" id="1.10.10.60">
    <property type="entry name" value="Homeodomain-like"/>
    <property type="match status" value="2"/>
</dbReference>
<dbReference type="GO" id="GO:0000978">
    <property type="term" value="F:RNA polymerase II cis-regulatory region sequence-specific DNA binding"/>
    <property type="evidence" value="ECO:0007669"/>
    <property type="project" value="TreeGrafter"/>
</dbReference>
<dbReference type="PROSITE" id="PS50090">
    <property type="entry name" value="MYB_LIKE"/>
    <property type="match status" value="2"/>
</dbReference>
<evidence type="ECO:0000256" key="3">
    <source>
        <dbReference type="ARBA" id="ARBA00023163"/>
    </source>
</evidence>
<feature type="domain" description="Myb-like" evidence="6">
    <location>
        <begin position="102"/>
        <end position="153"/>
    </location>
</feature>
<keyword evidence="2" id="KW-0238">DNA-binding</keyword>
<dbReference type="GO" id="GO:0042796">
    <property type="term" value="P:snRNA transcription by RNA polymerase III"/>
    <property type="evidence" value="ECO:0007669"/>
    <property type="project" value="TreeGrafter"/>
</dbReference>
<accession>A0A0D3IEW8</accession>
<dbReference type="AlphaFoldDB" id="A0A0D3IEW8"/>
<evidence type="ECO:0000313" key="9">
    <source>
        <dbReference type="Proteomes" id="UP000013827"/>
    </source>
</evidence>
<feature type="compositionally biased region" description="Polar residues" evidence="5">
    <location>
        <begin position="435"/>
        <end position="462"/>
    </location>
</feature>
<evidence type="ECO:0000313" key="8">
    <source>
        <dbReference type="EnsemblProtists" id="EOD09803"/>
    </source>
</evidence>
<reference evidence="8" key="2">
    <citation type="submission" date="2024-10" db="UniProtKB">
        <authorList>
            <consortium name="EnsemblProtists"/>
        </authorList>
    </citation>
    <scope>IDENTIFICATION</scope>
</reference>
<keyword evidence="3" id="KW-0804">Transcription</keyword>
<name>A0A0D3IEW8_EMIH1</name>
<dbReference type="GO" id="GO:0001006">
    <property type="term" value="F:RNA polymerase III type 3 promoter sequence-specific DNA binding"/>
    <property type="evidence" value="ECO:0007669"/>
    <property type="project" value="TreeGrafter"/>
</dbReference>
<feature type="domain" description="Myb-like" evidence="6">
    <location>
        <begin position="195"/>
        <end position="247"/>
    </location>
</feature>
<dbReference type="KEGG" id="ehx:EMIHUDRAFT_216406"/>
<reference evidence="9" key="1">
    <citation type="journal article" date="2013" name="Nature">
        <title>Pan genome of the phytoplankton Emiliania underpins its global distribution.</title>
        <authorList>
            <person name="Read B.A."/>
            <person name="Kegel J."/>
            <person name="Klute M.J."/>
            <person name="Kuo A."/>
            <person name="Lefebvre S.C."/>
            <person name="Maumus F."/>
            <person name="Mayer C."/>
            <person name="Miller J."/>
            <person name="Monier A."/>
            <person name="Salamov A."/>
            <person name="Young J."/>
            <person name="Aguilar M."/>
            <person name="Claverie J.M."/>
            <person name="Frickenhaus S."/>
            <person name="Gonzalez K."/>
            <person name="Herman E.K."/>
            <person name="Lin Y.C."/>
            <person name="Napier J."/>
            <person name="Ogata H."/>
            <person name="Sarno A.F."/>
            <person name="Shmutz J."/>
            <person name="Schroeder D."/>
            <person name="de Vargas C."/>
            <person name="Verret F."/>
            <person name="von Dassow P."/>
            <person name="Valentin K."/>
            <person name="Van de Peer Y."/>
            <person name="Wheeler G."/>
            <person name="Dacks J.B."/>
            <person name="Delwiche C.F."/>
            <person name="Dyhrman S.T."/>
            <person name="Glockner G."/>
            <person name="John U."/>
            <person name="Richards T."/>
            <person name="Worden A.Z."/>
            <person name="Zhang X."/>
            <person name="Grigoriev I.V."/>
            <person name="Allen A.E."/>
            <person name="Bidle K."/>
            <person name="Borodovsky M."/>
            <person name="Bowler C."/>
            <person name="Brownlee C."/>
            <person name="Cock J.M."/>
            <person name="Elias M."/>
            <person name="Gladyshev V.N."/>
            <person name="Groth M."/>
            <person name="Guda C."/>
            <person name="Hadaegh A."/>
            <person name="Iglesias-Rodriguez M.D."/>
            <person name="Jenkins J."/>
            <person name="Jones B.M."/>
            <person name="Lawson T."/>
            <person name="Leese F."/>
            <person name="Lindquist E."/>
            <person name="Lobanov A."/>
            <person name="Lomsadze A."/>
            <person name="Malik S.B."/>
            <person name="Marsh M.E."/>
            <person name="Mackinder L."/>
            <person name="Mock T."/>
            <person name="Mueller-Roeber B."/>
            <person name="Pagarete A."/>
            <person name="Parker M."/>
            <person name="Probert I."/>
            <person name="Quesneville H."/>
            <person name="Raines C."/>
            <person name="Rensing S.A."/>
            <person name="Riano-Pachon D.M."/>
            <person name="Richier S."/>
            <person name="Rokitta S."/>
            <person name="Shiraiwa Y."/>
            <person name="Soanes D.M."/>
            <person name="van der Giezen M."/>
            <person name="Wahlund T.M."/>
            <person name="Williams B."/>
            <person name="Wilson W."/>
            <person name="Wolfe G."/>
            <person name="Wurch L.L."/>
        </authorList>
    </citation>
    <scope>NUCLEOTIDE SEQUENCE</scope>
</reference>
<keyword evidence="1" id="KW-0805">Transcription regulation</keyword>
<proteinExistence type="predicted"/>
<dbReference type="RefSeq" id="XP_005762232.1">
    <property type="nucleotide sequence ID" value="XM_005762175.1"/>
</dbReference>
<feature type="domain" description="HTH myb-type" evidence="7">
    <location>
        <begin position="202"/>
        <end position="251"/>
    </location>
</feature>
<dbReference type="CDD" id="cd00167">
    <property type="entry name" value="SANT"/>
    <property type="match status" value="2"/>
</dbReference>
<evidence type="ECO:0000256" key="5">
    <source>
        <dbReference type="SAM" id="MobiDB-lite"/>
    </source>
</evidence>
<evidence type="ECO:0000259" key="6">
    <source>
        <dbReference type="PROSITE" id="PS50090"/>
    </source>
</evidence>
<dbReference type="PROSITE" id="PS51294">
    <property type="entry name" value="HTH_MYB"/>
    <property type="match status" value="2"/>
</dbReference>
<evidence type="ECO:0008006" key="10">
    <source>
        <dbReference type="Google" id="ProtNLM"/>
    </source>
</evidence>
<dbReference type="SMART" id="SM00717">
    <property type="entry name" value="SANT"/>
    <property type="match status" value="2"/>
</dbReference>
<dbReference type="HOGENOM" id="CLU_536871_0_0_1"/>